<evidence type="ECO:0000256" key="2">
    <source>
        <dbReference type="ARBA" id="ARBA00009261"/>
    </source>
</evidence>
<dbReference type="AlphaFoldDB" id="A0A411A6K7"/>
<feature type="transmembrane region" description="Helical" evidence="9">
    <location>
        <begin position="207"/>
        <end position="228"/>
    </location>
</feature>
<dbReference type="GO" id="GO:0005283">
    <property type="term" value="F:amino acid:sodium symporter activity"/>
    <property type="evidence" value="ECO:0007669"/>
    <property type="project" value="InterPro"/>
</dbReference>
<keyword evidence="6 9" id="KW-0769">Symport</keyword>
<evidence type="ECO:0000256" key="8">
    <source>
        <dbReference type="ARBA" id="ARBA00023136"/>
    </source>
</evidence>
<feature type="transmembrane region" description="Helical" evidence="9">
    <location>
        <begin position="139"/>
        <end position="162"/>
    </location>
</feature>
<dbReference type="Gene3D" id="1.20.1740.10">
    <property type="entry name" value="Amino acid/polyamine transporter I"/>
    <property type="match status" value="1"/>
</dbReference>
<dbReference type="InterPro" id="IPR001463">
    <property type="entry name" value="Na/Ala_symport"/>
</dbReference>
<evidence type="ECO:0000256" key="4">
    <source>
        <dbReference type="ARBA" id="ARBA00022475"/>
    </source>
</evidence>
<keyword evidence="5 9" id="KW-0812">Transmembrane</keyword>
<evidence type="ECO:0000256" key="9">
    <source>
        <dbReference type="RuleBase" id="RU363064"/>
    </source>
</evidence>
<dbReference type="PANTHER" id="PTHR30330">
    <property type="entry name" value="AGSS FAMILY TRANSPORTER, SODIUM-ALANINE"/>
    <property type="match status" value="1"/>
</dbReference>
<dbReference type="EMBL" id="CP063687">
    <property type="protein sequence ID" value="QOY28898.1"/>
    <property type="molecule type" value="Genomic_DNA"/>
</dbReference>
<comment type="subcellular location">
    <subcellularLocation>
        <location evidence="1 9">Cell membrane</location>
        <topology evidence="1 9">Multi-pass membrane protein</topology>
    </subcellularLocation>
</comment>
<dbReference type="GO" id="GO:0005886">
    <property type="term" value="C:plasma membrane"/>
    <property type="evidence" value="ECO:0007669"/>
    <property type="project" value="UniProtKB-SubCell"/>
</dbReference>
<accession>A0A411A6K7</accession>
<proteinExistence type="inferred from homology"/>
<organism evidence="10 11">
    <name type="scientific">Bacillus velezensis</name>
    <dbReference type="NCBI Taxonomy" id="492670"/>
    <lineage>
        <taxon>Bacteria</taxon>
        <taxon>Bacillati</taxon>
        <taxon>Bacillota</taxon>
        <taxon>Bacilli</taxon>
        <taxon>Bacillales</taxon>
        <taxon>Bacillaceae</taxon>
        <taxon>Bacillus</taxon>
        <taxon>Bacillus amyloliquefaciens group</taxon>
    </lineage>
</organism>
<dbReference type="RefSeq" id="WP_025650138.1">
    <property type="nucleotide sequence ID" value="NZ_BDDG01000002.1"/>
</dbReference>
<keyword evidence="7 9" id="KW-1133">Transmembrane helix</keyword>
<dbReference type="Proteomes" id="UP000587477">
    <property type="component" value="Chromosome"/>
</dbReference>
<evidence type="ECO:0000256" key="5">
    <source>
        <dbReference type="ARBA" id="ARBA00022692"/>
    </source>
</evidence>
<feature type="transmembrane region" description="Helical" evidence="9">
    <location>
        <begin position="382"/>
        <end position="400"/>
    </location>
</feature>
<dbReference type="FunFam" id="1.20.1740.10:FF:000004">
    <property type="entry name" value="Sodium:alanine symporter family protein"/>
    <property type="match status" value="1"/>
</dbReference>
<evidence type="ECO:0000313" key="10">
    <source>
        <dbReference type="EMBL" id="QOY28898.1"/>
    </source>
</evidence>
<dbReference type="PROSITE" id="PS00873">
    <property type="entry name" value="NA_ALANINE_SYMP"/>
    <property type="match status" value="1"/>
</dbReference>
<keyword evidence="3 9" id="KW-0813">Transport</keyword>
<comment type="similarity">
    <text evidence="2 9">Belongs to the alanine or glycine:cation symporter (AGCS) (TC 2.A.25) family.</text>
</comment>
<evidence type="ECO:0000256" key="7">
    <source>
        <dbReference type="ARBA" id="ARBA00022989"/>
    </source>
</evidence>
<gene>
    <name evidence="10" type="primary">alsT_2</name>
    <name evidence="10" type="ORF">BACVE_003940</name>
</gene>
<sequence length="472" mass="51594">MEAFISEIINVPNDFIWKYLVYILVGIGLYFTFRFRFIQFQYFIEMFRIVGEKPQGNKGVSSMQAFFISAASRVGTGNLTGVALAIATGGPGAVFWMWIVAIVGMASSFVESTLAQLYKVRSGDEFRGGPAYYMAKGLGARWLGILFAVLITVSFGLIFNAVQSNTISVAFDEAFHVNKTVIAIILAVLTAFIIFGGLKRVVSVSQLIVPVMAGMYILIALYVVIVNITAVPELFVTIVKNAFGLEQIVGGSLGSIIIIGAQRGLFSNEAGMGSAPNAAAAAHVSHPAKQGLIQTLGVFFDTFIVCTSTAFIILLYSFTPKGDGIQVTQAALQHHLGGWAPTFIAIAMFLFAFSSVVGNYYYGETNIEFIKTSKTWLNIYRVFVVVMVVYGCLADFQIVWDMANLFMGLLALINLVAILLLSNVAYKIYKDYAAQRKKGLDPVFKAENTPELKHIETWAKEEGTSPERKTAN</sequence>
<dbReference type="Pfam" id="PF01235">
    <property type="entry name" value="Na_Ala_symp"/>
    <property type="match status" value="1"/>
</dbReference>
<dbReference type="PRINTS" id="PR00175">
    <property type="entry name" value="NAALASMPORT"/>
</dbReference>
<evidence type="ECO:0000256" key="1">
    <source>
        <dbReference type="ARBA" id="ARBA00004651"/>
    </source>
</evidence>
<reference evidence="11" key="1">
    <citation type="submission" date="2020-10" db="EMBL/GenBank/DDBJ databases">
        <title>Complete genome sequence of Bacillus velezensis NST6.</title>
        <authorList>
            <person name="Choi J."/>
        </authorList>
    </citation>
    <scope>NUCLEOTIDE SEQUENCE [LARGE SCALE GENOMIC DNA]</scope>
    <source>
        <strain evidence="11">NST6</strain>
    </source>
</reference>
<name>A0A411A6K7_BACVE</name>
<feature type="transmembrane region" description="Helical" evidence="9">
    <location>
        <begin position="406"/>
        <end position="429"/>
    </location>
</feature>
<keyword evidence="4 9" id="KW-1003">Cell membrane</keyword>
<evidence type="ECO:0000256" key="3">
    <source>
        <dbReference type="ARBA" id="ARBA00022448"/>
    </source>
</evidence>
<feature type="transmembrane region" description="Helical" evidence="9">
    <location>
        <begin position="174"/>
        <end position="195"/>
    </location>
</feature>
<feature type="transmembrane region" description="Helical" evidence="9">
    <location>
        <begin position="20"/>
        <end position="44"/>
    </location>
</feature>
<evidence type="ECO:0000256" key="6">
    <source>
        <dbReference type="ARBA" id="ARBA00022847"/>
    </source>
</evidence>
<feature type="transmembrane region" description="Helical" evidence="9">
    <location>
        <begin position="298"/>
        <end position="318"/>
    </location>
</feature>
<evidence type="ECO:0000313" key="11">
    <source>
        <dbReference type="Proteomes" id="UP000587477"/>
    </source>
</evidence>
<dbReference type="NCBIfam" id="TIGR00835">
    <property type="entry name" value="agcS"/>
    <property type="match status" value="1"/>
</dbReference>
<dbReference type="PANTHER" id="PTHR30330:SF1">
    <property type="entry name" value="AMINO-ACID CARRIER PROTEIN ALST"/>
    <property type="match status" value="1"/>
</dbReference>
<keyword evidence="8 9" id="KW-0472">Membrane</keyword>
<protein>
    <submittedName>
        <fullName evidence="10">Amino-acid carrier protein AlsT</fullName>
    </submittedName>
</protein>
<feature type="transmembrane region" description="Helical" evidence="9">
    <location>
        <begin position="338"/>
        <end position="362"/>
    </location>
</feature>